<gene>
    <name evidence="1" type="primary">MAPKAPK5</name>
</gene>
<organism evidence="1 2">
    <name type="scientific">Rhinopithecus bieti</name>
    <name type="common">Black snub-nosed monkey</name>
    <name type="synonym">Pygathrix bieti</name>
    <dbReference type="NCBI Taxonomy" id="61621"/>
    <lineage>
        <taxon>Eukaryota</taxon>
        <taxon>Metazoa</taxon>
        <taxon>Chordata</taxon>
        <taxon>Craniata</taxon>
        <taxon>Vertebrata</taxon>
        <taxon>Euteleostomi</taxon>
        <taxon>Mammalia</taxon>
        <taxon>Eutheria</taxon>
        <taxon>Euarchontoglires</taxon>
        <taxon>Primates</taxon>
        <taxon>Haplorrhini</taxon>
        <taxon>Catarrhini</taxon>
        <taxon>Cercopithecidae</taxon>
        <taxon>Colobinae</taxon>
        <taxon>Rhinopithecus</taxon>
    </lineage>
</organism>
<reference evidence="1 2" key="1">
    <citation type="submission" date="2016-06" db="EMBL/GenBank/DDBJ databases">
        <title>Genome of Rhinopithecus bieti.</title>
        <authorList>
            <person name="Wu"/>
            <person name="C.-I. and Zhang"/>
            <person name="Y."/>
        </authorList>
    </citation>
    <scope>NUCLEOTIDE SEQUENCE</scope>
</reference>
<keyword evidence="2" id="KW-1185">Reference proteome</keyword>
<reference evidence="1" key="2">
    <citation type="submission" date="2025-08" db="UniProtKB">
        <authorList>
            <consortium name="Ensembl"/>
        </authorList>
    </citation>
    <scope>IDENTIFICATION</scope>
</reference>
<name>A0A2K6MEG4_RHIBE</name>
<dbReference type="GeneTree" id="ENSGT00940000154089"/>
<protein>
    <submittedName>
        <fullName evidence="1">MAPK activated protein kinase 5</fullName>
    </submittedName>
</protein>
<evidence type="ECO:0000313" key="1">
    <source>
        <dbReference type="Ensembl" id="ENSRBIP00000034163.1"/>
    </source>
</evidence>
<accession>A0A2K6MEG4</accession>
<dbReference type="AlphaFoldDB" id="A0A2K6MEG4"/>
<reference evidence="1" key="3">
    <citation type="submission" date="2025-09" db="UniProtKB">
        <authorList>
            <consortium name="Ensembl"/>
        </authorList>
    </citation>
    <scope>IDENTIFICATION</scope>
</reference>
<dbReference type="Proteomes" id="UP000233180">
    <property type="component" value="Unassembled WGS sequence"/>
</dbReference>
<evidence type="ECO:0000313" key="2">
    <source>
        <dbReference type="Proteomes" id="UP000233180"/>
    </source>
</evidence>
<dbReference type="Ensembl" id="ENSRBIT00000058147.1">
    <property type="protein sequence ID" value="ENSRBIP00000034163.1"/>
    <property type="gene ID" value="ENSRBIG00000040771.1"/>
</dbReference>
<sequence>MSEESDMEKAIKVRGGAPLPTAAGICFRMVYSTWRVGMYPSLPICLKSTFWKSADTKPVLCRIGCPYFSVCSPPFLFPLLSPRKH</sequence>
<proteinExistence type="predicted"/>